<dbReference type="InterPro" id="IPR015965">
    <property type="entry name" value="tRNA_lig_PDEase"/>
</dbReference>
<dbReference type="GO" id="GO:0006388">
    <property type="term" value="P:tRNA splicing, via endonucleolytic cleavage and ligation"/>
    <property type="evidence" value="ECO:0007669"/>
    <property type="project" value="InterPro"/>
</dbReference>
<evidence type="ECO:0000313" key="5">
    <source>
        <dbReference type="EMBL" id="KAG0663211.1"/>
    </source>
</evidence>
<feature type="domain" description="tRNA ligase kinase" evidence="3">
    <location>
        <begin position="490"/>
        <end position="648"/>
    </location>
</feature>
<organism evidence="5 6">
    <name type="scientific">Rhodotorula mucilaginosa</name>
    <name type="common">Yeast</name>
    <name type="synonym">Rhodotorula rubra</name>
    <dbReference type="NCBI Taxonomy" id="5537"/>
    <lineage>
        <taxon>Eukaryota</taxon>
        <taxon>Fungi</taxon>
        <taxon>Dikarya</taxon>
        <taxon>Basidiomycota</taxon>
        <taxon>Pucciniomycotina</taxon>
        <taxon>Microbotryomycetes</taxon>
        <taxon>Sporidiobolales</taxon>
        <taxon>Sporidiobolaceae</taxon>
        <taxon>Rhodotorula</taxon>
    </lineage>
</organism>
<dbReference type="Proteomes" id="UP000777482">
    <property type="component" value="Unassembled WGS sequence"/>
</dbReference>
<accession>A0A9P6W436</accession>
<evidence type="ECO:0000256" key="1">
    <source>
        <dbReference type="SAM" id="MobiDB-lite"/>
    </source>
</evidence>
<proteinExistence type="predicted"/>
<dbReference type="PANTHER" id="PTHR32004">
    <property type="entry name" value="TRNA LIGASE"/>
    <property type="match status" value="1"/>
</dbReference>
<feature type="region of interest" description="Disordered" evidence="1">
    <location>
        <begin position="22"/>
        <end position="98"/>
    </location>
</feature>
<sequence>MNRSPRQPSATTKLVEELLAFGKDDAASAPSSSLDREAEDVAANRNKAHSSSREPVASTSRIADGNDDEVTARLSKLSLKDRDASAPQPKPAKPAKSLKNLLRSTSHTIRLQDADGTERKRVLTSWKMADYAYKRDPCPFPTRARGLFTERVKGDGNGEDDEYRIVARGYDKFFNVGEVSWTHWDTIGQHSTGPYELTTKSNGCIILIGALDEKNLVVTSKHSIGRNANLSTENGVSHSERGEHWLERHLESVGRTKEDLAAELFRRNLTAVAELCDDSFEEHVLAYSSELTGLHLHGLNVNEATLNTLPSSEVTQFAKDWGLIPTPYSVFPSVVAVRTYCETVQQAGGVEGPDGKITPVEGFVVRGHRRGGQAGEAFFWKVKYDEPYLMYREWREITRRLLSAYPDLDSATPKLRNEESRLYLWWVSREIKRDHAKFDPWKHGKGIIATREEFLTWSKTPEADKARRELGQKVEMDETERKNRRFDRTILVPVAVQGCGKTALGLELSKLFGWGHVQSDDFLQKKPAPHFLKAIRTMLEKESVVIADKNNHLAKHRADLVSLAESLYPKHTVRLVALVWPTNSDSLPRDKFHALCASRIVDRGENHQTLRAGEEHEQIIWKFLGQHEPFDVEVNAADSKFDHVVEMHAEWSQEEALRQCVDALAKIDGLLPPATGLPLPDERVTEAVAYAKSWTPSVRKETPAALQPKPRQKTAAARYYGISVDVDLEALVDKALPASEKQDPKSLWSALVKSSRVERHPHVTLVHRNELEGPDETVRAQKQAQWDHYAHLVEQAVKGGGQEAALDVEVTLGPRLAWDGRAMSIEVSALRAKAEASIALSEDRGAHITIGTRASDIRPVEGRWLMEAVMNGKKTTAAGGDIHVVKIDCVKVDGKLAGLS</sequence>
<keyword evidence="6" id="KW-1185">Reference proteome</keyword>
<dbReference type="Pfam" id="PF08303">
    <property type="entry name" value="tRNA_lig_kinase"/>
    <property type="match status" value="1"/>
</dbReference>
<dbReference type="GO" id="GO:0005524">
    <property type="term" value="F:ATP binding"/>
    <property type="evidence" value="ECO:0007669"/>
    <property type="project" value="InterPro"/>
</dbReference>
<dbReference type="Gene3D" id="3.40.50.300">
    <property type="entry name" value="P-loop containing nucleotide triphosphate hydrolases"/>
    <property type="match status" value="1"/>
</dbReference>
<dbReference type="PANTHER" id="PTHR32004:SF1">
    <property type="entry name" value="TRNA LIGASE"/>
    <property type="match status" value="1"/>
</dbReference>
<evidence type="ECO:0000259" key="3">
    <source>
        <dbReference type="Pfam" id="PF08303"/>
    </source>
</evidence>
<dbReference type="SUPFAM" id="SSF52540">
    <property type="entry name" value="P-loop containing nucleoside triphosphate hydrolases"/>
    <property type="match status" value="1"/>
</dbReference>
<protein>
    <recommendedName>
        <fullName evidence="7">tRNA ligase</fullName>
    </recommendedName>
</protein>
<dbReference type="GO" id="GO:0003972">
    <property type="term" value="F:RNA ligase (ATP) activity"/>
    <property type="evidence" value="ECO:0007669"/>
    <property type="project" value="InterPro"/>
</dbReference>
<evidence type="ECO:0000259" key="4">
    <source>
        <dbReference type="Pfam" id="PF09511"/>
    </source>
</evidence>
<dbReference type="OrthoDB" id="276239at2759"/>
<dbReference type="Pfam" id="PF09511">
    <property type="entry name" value="RNA_lig_T4_1"/>
    <property type="match status" value="1"/>
</dbReference>
<dbReference type="AlphaFoldDB" id="A0A9P6W436"/>
<dbReference type="InterPro" id="IPR027417">
    <property type="entry name" value="P-loop_NTPase"/>
</dbReference>
<name>A0A9P6W436_RHOMI</name>
<dbReference type="EMBL" id="PUHQ01000021">
    <property type="protein sequence ID" value="KAG0663211.1"/>
    <property type="molecule type" value="Genomic_DNA"/>
</dbReference>
<feature type="domain" description="T4 RNA ligase 1-like N-terminal" evidence="4">
    <location>
        <begin position="144"/>
        <end position="389"/>
    </location>
</feature>
<feature type="domain" description="tRNA ligase phosphodiesterase" evidence="2">
    <location>
        <begin position="689"/>
        <end position="889"/>
    </location>
</feature>
<dbReference type="GO" id="GO:0005634">
    <property type="term" value="C:nucleus"/>
    <property type="evidence" value="ECO:0007669"/>
    <property type="project" value="TreeGrafter"/>
</dbReference>
<dbReference type="InterPro" id="IPR015966">
    <property type="entry name" value="tRNA_lig_kin_fungi"/>
</dbReference>
<gene>
    <name evidence="5" type="ORF">C6P46_002800</name>
</gene>
<reference evidence="5 6" key="1">
    <citation type="submission" date="2020-11" db="EMBL/GenBank/DDBJ databases">
        <title>Kefir isolates.</title>
        <authorList>
            <person name="Marcisauskas S."/>
            <person name="Kim Y."/>
            <person name="Blasche S."/>
        </authorList>
    </citation>
    <scope>NUCLEOTIDE SEQUENCE [LARGE SCALE GENOMIC DNA]</scope>
    <source>
        <strain evidence="5 6">KR</strain>
    </source>
</reference>
<dbReference type="Pfam" id="PF08302">
    <property type="entry name" value="tRNA_lig_CPD"/>
    <property type="match status" value="1"/>
</dbReference>
<comment type="caution">
    <text evidence="5">The sequence shown here is derived from an EMBL/GenBank/DDBJ whole genome shotgun (WGS) entry which is preliminary data.</text>
</comment>
<evidence type="ECO:0000313" key="6">
    <source>
        <dbReference type="Proteomes" id="UP000777482"/>
    </source>
</evidence>
<evidence type="ECO:0008006" key="7">
    <source>
        <dbReference type="Google" id="ProtNLM"/>
    </source>
</evidence>
<dbReference type="InterPro" id="IPR019039">
    <property type="entry name" value="T4-Rnl1-like_N"/>
</dbReference>
<evidence type="ECO:0000259" key="2">
    <source>
        <dbReference type="Pfam" id="PF08302"/>
    </source>
</evidence>